<dbReference type="AlphaFoldDB" id="A0A1G7NWX4"/>
<feature type="region of interest" description="Disordered" evidence="5">
    <location>
        <begin position="355"/>
        <end position="392"/>
    </location>
</feature>
<dbReference type="PANTHER" id="PTHR32089:SF112">
    <property type="entry name" value="LYSOZYME-LIKE PROTEIN-RELATED"/>
    <property type="match status" value="1"/>
</dbReference>
<evidence type="ECO:0000313" key="9">
    <source>
        <dbReference type="EMBL" id="SDF78535.1"/>
    </source>
</evidence>
<feature type="domain" description="Methyl-accepting transducer" evidence="7">
    <location>
        <begin position="463"/>
        <end position="699"/>
    </location>
</feature>
<feature type="domain" description="HAMP" evidence="8">
    <location>
        <begin position="310"/>
        <end position="356"/>
    </location>
</feature>
<dbReference type="SUPFAM" id="SSF58104">
    <property type="entry name" value="Methyl-accepting chemotaxis protein (MCP) signaling domain"/>
    <property type="match status" value="1"/>
</dbReference>
<accession>A0A1G7NWX4</accession>
<feature type="domain" description="HAMP" evidence="8">
    <location>
        <begin position="391"/>
        <end position="444"/>
    </location>
</feature>
<dbReference type="Gene3D" id="3.30.450.20">
    <property type="entry name" value="PAS domain"/>
    <property type="match status" value="2"/>
</dbReference>
<keyword evidence="6" id="KW-0812">Transmembrane</keyword>
<dbReference type="PROSITE" id="PS50885">
    <property type="entry name" value="HAMP"/>
    <property type="match status" value="2"/>
</dbReference>
<dbReference type="PANTHER" id="PTHR32089">
    <property type="entry name" value="METHYL-ACCEPTING CHEMOTAXIS PROTEIN MCPB"/>
    <property type="match status" value="1"/>
</dbReference>
<dbReference type="GO" id="GO:0016020">
    <property type="term" value="C:membrane"/>
    <property type="evidence" value="ECO:0007669"/>
    <property type="project" value="InterPro"/>
</dbReference>
<evidence type="ECO:0000256" key="6">
    <source>
        <dbReference type="SAM" id="Phobius"/>
    </source>
</evidence>
<dbReference type="SMART" id="SM00283">
    <property type="entry name" value="MA"/>
    <property type="match status" value="1"/>
</dbReference>
<proteinExistence type="inferred from homology"/>
<evidence type="ECO:0000256" key="2">
    <source>
        <dbReference type="ARBA" id="ARBA00029447"/>
    </source>
</evidence>
<feature type="coiled-coil region" evidence="4">
    <location>
        <begin position="716"/>
        <end position="750"/>
    </location>
</feature>
<feature type="compositionally biased region" description="Basic and acidic residues" evidence="5">
    <location>
        <begin position="355"/>
        <end position="386"/>
    </location>
</feature>
<dbReference type="InterPro" id="IPR003660">
    <property type="entry name" value="HAMP_dom"/>
</dbReference>
<dbReference type="RefSeq" id="WP_092693122.1">
    <property type="nucleotide sequence ID" value="NZ_FNBK01000009.1"/>
</dbReference>
<evidence type="ECO:0000256" key="1">
    <source>
        <dbReference type="ARBA" id="ARBA00023224"/>
    </source>
</evidence>
<dbReference type="SMART" id="SM00304">
    <property type="entry name" value="HAMP"/>
    <property type="match status" value="2"/>
</dbReference>
<evidence type="ECO:0000256" key="4">
    <source>
        <dbReference type="SAM" id="Coils"/>
    </source>
</evidence>
<dbReference type="Gene3D" id="1.10.287.950">
    <property type="entry name" value="Methyl-accepting chemotaxis protein"/>
    <property type="match status" value="1"/>
</dbReference>
<dbReference type="CDD" id="cd06225">
    <property type="entry name" value="HAMP"/>
    <property type="match status" value="1"/>
</dbReference>
<keyword evidence="1 3" id="KW-0807">Transducer</keyword>
<name>A0A1G7NWX4_9EURY</name>
<organism evidence="9 10">
    <name type="scientific">Halorientalis regularis</name>
    <dbReference type="NCBI Taxonomy" id="660518"/>
    <lineage>
        <taxon>Archaea</taxon>
        <taxon>Methanobacteriati</taxon>
        <taxon>Methanobacteriota</taxon>
        <taxon>Stenosarchaea group</taxon>
        <taxon>Halobacteria</taxon>
        <taxon>Halobacteriales</taxon>
        <taxon>Haloarculaceae</taxon>
        <taxon>Halorientalis</taxon>
    </lineage>
</organism>
<dbReference type="InterPro" id="IPR004089">
    <property type="entry name" value="MCPsignal_dom"/>
</dbReference>
<sequence length="767" mass="82144">MATDRDSLLPAFVSKRYTRRLGFALALAILVVVVSGGIINAQAQATLREDVQDQLVTGAETRAQQLDTWMSAVKGDVRTTAELSVFQSGDQAAINGALESRVANDRVPQDVVAVHYLNTSSMTFEASSDQQFVGVSPAEQGAPFADDPPTFDDPSDVYVSEPFRVPIADHPILAVVTPVPGTEDKALVYMTDLTSRAEALSSAQGNSTTVVVNEQGRYVAHPNTSMIMTEHEGGSGEMQFMEREMHGETIVMGMAGMSTQDWTVMIHSPAEQAYALGDQISSDLIGLILLAVINLGLVGVTIGSGTAISLRRLAGRAEAMAEGDLDVDLNTVRDDEIGTLYDSFDRMRESLRSKIRETEEAKEEAETAKQEAEEAREEAEREREEAQALNSQLQRKAEEYGAVLGAVAEGDLTARADTDAENEAMAEIGTAINEAITDLEATVANTQAFAENVLQSSREVDESATTVEEASQQVRESIREIYDGASEQSESLQDAAGEMENLSATAEEVASSAQEVADTSQKAAEVGETGREAAQEAIQGMSAIEEETDRTVEEMNALDEELSEIGDIVSVITNIVEQTNMLALNASIEAARAGEAGEGFAVVADEVKNLAEETKEAANDIEQRIERVQSQAGDTVETMEQTQERITDGVATVEDAVDALETIVEYTEELDTGIQEIDDATAEQARTAQEVMGTIDHLTAISQQTSSEANTVAEAADEQTDSIDEVTNNAEALQARAQELSNLLDRFEAEALNAAAGPSSNPATTDD</sequence>
<dbReference type="STRING" id="660518.SAMN05216218_109181"/>
<evidence type="ECO:0000313" key="10">
    <source>
        <dbReference type="Proteomes" id="UP000199076"/>
    </source>
</evidence>
<dbReference type="EMBL" id="FNBK01000009">
    <property type="protein sequence ID" value="SDF78535.1"/>
    <property type="molecule type" value="Genomic_DNA"/>
</dbReference>
<evidence type="ECO:0000256" key="5">
    <source>
        <dbReference type="SAM" id="MobiDB-lite"/>
    </source>
</evidence>
<feature type="transmembrane region" description="Helical" evidence="6">
    <location>
        <begin position="21"/>
        <end position="39"/>
    </location>
</feature>
<keyword evidence="10" id="KW-1185">Reference proteome</keyword>
<comment type="similarity">
    <text evidence="2">Belongs to the methyl-accepting chemotaxis (MCP) protein family.</text>
</comment>
<dbReference type="Pfam" id="PF00672">
    <property type="entry name" value="HAMP"/>
    <property type="match status" value="1"/>
</dbReference>
<keyword evidence="6" id="KW-0472">Membrane</keyword>
<dbReference type="Pfam" id="PF00015">
    <property type="entry name" value="MCPsignal"/>
    <property type="match status" value="1"/>
</dbReference>
<reference evidence="10" key="1">
    <citation type="submission" date="2016-10" db="EMBL/GenBank/DDBJ databases">
        <authorList>
            <person name="Varghese N."/>
            <person name="Submissions S."/>
        </authorList>
    </citation>
    <scope>NUCLEOTIDE SEQUENCE [LARGE SCALE GENOMIC DNA]</scope>
    <source>
        <strain evidence="10">IBRC-M 10760</strain>
    </source>
</reference>
<keyword evidence="6" id="KW-1133">Transmembrane helix</keyword>
<evidence type="ECO:0000259" key="8">
    <source>
        <dbReference type="PROSITE" id="PS50885"/>
    </source>
</evidence>
<gene>
    <name evidence="9" type="ORF">SAMN05216218_109181</name>
</gene>
<dbReference type="PROSITE" id="PS50111">
    <property type="entry name" value="CHEMOTAXIS_TRANSDUC_2"/>
    <property type="match status" value="1"/>
</dbReference>
<evidence type="ECO:0000259" key="7">
    <source>
        <dbReference type="PROSITE" id="PS50111"/>
    </source>
</evidence>
<dbReference type="Proteomes" id="UP000199076">
    <property type="component" value="Unassembled WGS sequence"/>
</dbReference>
<protein>
    <submittedName>
        <fullName evidence="9">Methyl-accepting chemotaxis protein</fullName>
    </submittedName>
</protein>
<dbReference type="Gene3D" id="6.10.250.1910">
    <property type="match status" value="1"/>
</dbReference>
<dbReference type="OrthoDB" id="8523at2157"/>
<evidence type="ECO:0000256" key="3">
    <source>
        <dbReference type="PROSITE-ProRule" id="PRU00284"/>
    </source>
</evidence>
<dbReference type="GO" id="GO:0007165">
    <property type="term" value="P:signal transduction"/>
    <property type="evidence" value="ECO:0007669"/>
    <property type="project" value="UniProtKB-KW"/>
</dbReference>
<feature type="coiled-coil region" evidence="4">
    <location>
        <begin position="604"/>
        <end position="631"/>
    </location>
</feature>
<dbReference type="CDD" id="cd11386">
    <property type="entry name" value="MCP_signal"/>
    <property type="match status" value="1"/>
</dbReference>
<keyword evidence="4" id="KW-0175">Coiled coil</keyword>